<accession>A0A484Q5Z4</accession>
<protein>
    <submittedName>
        <fullName evidence="2">Uncharacterized protein</fullName>
    </submittedName>
</protein>
<keyword evidence="1" id="KW-0812">Transmembrane</keyword>
<feature type="transmembrane region" description="Helical" evidence="1">
    <location>
        <begin position="49"/>
        <end position="69"/>
    </location>
</feature>
<organism evidence="2">
    <name type="scientific">plant metagenome</name>
    <dbReference type="NCBI Taxonomy" id="1297885"/>
    <lineage>
        <taxon>unclassified sequences</taxon>
        <taxon>metagenomes</taxon>
        <taxon>organismal metagenomes</taxon>
    </lineage>
</organism>
<dbReference type="AlphaFoldDB" id="A0A484Q5Z4"/>
<proteinExistence type="predicted"/>
<keyword evidence="1" id="KW-0472">Membrane</keyword>
<sequence length="74" mass="7681">MTPAASWLAVASILMVGVALVGVADLWLGRRRLPDPPPPPRASASRIPLSGWVGGLAFAAGWIGAFWLMDTAGL</sequence>
<gene>
    <name evidence="2" type="ORF">AMP9_2971</name>
</gene>
<feature type="transmembrane region" description="Helical" evidence="1">
    <location>
        <begin position="6"/>
        <end position="28"/>
    </location>
</feature>
<evidence type="ECO:0000313" key="2">
    <source>
        <dbReference type="EMBL" id="VFR33834.1"/>
    </source>
</evidence>
<keyword evidence="1" id="KW-1133">Transmembrane helix</keyword>
<dbReference type="EMBL" id="CAADHY010000032">
    <property type="protein sequence ID" value="VFR33834.1"/>
    <property type="molecule type" value="Genomic_DNA"/>
</dbReference>
<reference evidence="2" key="1">
    <citation type="submission" date="2019-03" db="EMBL/GenBank/DDBJ databases">
        <authorList>
            <person name="Danneels B."/>
        </authorList>
    </citation>
    <scope>NUCLEOTIDE SEQUENCE</scope>
</reference>
<name>A0A484Q5Z4_9ZZZZ</name>
<evidence type="ECO:0000256" key="1">
    <source>
        <dbReference type="SAM" id="Phobius"/>
    </source>
</evidence>